<dbReference type="PANTHER" id="PTHR10110">
    <property type="entry name" value="SODIUM/HYDROGEN EXCHANGER"/>
    <property type="match status" value="1"/>
</dbReference>
<evidence type="ECO:0000313" key="13">
    <source>
        <dbReference type="EMBL" id="VIO96736.1"/>
    </source>
</evidence>
<feature type="transmembrane region" description="Helical" evidence="10">
    <location>
        <begin position="279"/>
        <end position="298"/>
    </location>
</feature>
<evidence type="ECO:0000256" key="6">
    <source>
        <dbReference type="ARBA" id="ARBA00023053"/>
    </source>
</evidence>
<name>A0A4E9FJM4_BRUMA</name>
<dbReference type="GeneID" id="6104830"/>
<keyword evidence="7" id="KW-0406">Ion transport</keyword>
<keyword evidence="5 10" id="KW-1133">Transmembrane helix</keyword>
<evidence type="ECO:0000256" key="8">
    <source>
        <dbReference type="ARBA" id="ARBA00023136"/>
    </source>
</evidence>
<dbReference type="WBParaSite" id="Bm6313b.1">
    <property type="protein sequence ID" value="Bm6313b.1"/>
    <property type="gene ID" value="WBGene00226574"/>
</dbReference>
<feature type="domain" description="Cation/H+ exchanger transmembrane" evidence="12">
    <location>
        <begin position="71"/>
        <end position="372"/>
    </location>
</feature>
<dbReference type="Gene3D" id="6.10.140.1330">
    <property type="match status" value="1"/>
</dbReference>
<dbReference type="Proteomes" id="UP000006672">
    <property type="component" value="Unassembled WGS sequence"/>
</dbReference>
<feature type="transmembrane region" description="Helical" evidence="10">
    <location>
        <begin position="199"/>
        <end position="232"/>
    </location>
</feature>
<evidence type="ECO:0000256" key="9">
    <source>
        <dbReference type="ARBA" id="ARBA00023201"/>
    </source>
</evidence>
<feature type="transmembrane region" description="Helical" evidence="10">
    <location>
        <begin position="253"/>
        <end position="273"/>
    </location>
</feature>
<keyword evidence="8 10" id="KW-0472">Membrane</keyword>
<feature type="transmembrane region" description="Helical" evidence="10">
    <location>
        <begin position="113"/>
        <end position="137"/>
    </location>
</feature>
<feature type="chain" id="PRO_5023883165" evidence="11">
    <location>
        <begin position="29"/>
        <end position="497"/>
    </location>
</feature>
<accession>A0A5S6PS33</accession>
<gene>
    <name evidence="13 15" type="primary">Bma-nhx-8</name>
    <name evidence="13" type="ORF">BM_BM6313</name>
</gene>
<keyword evidence="14" id="KW-1185">Reference proteome</keyword>
<evidence type="ECO:0000313" key="14">
    <source>
        <dbReference type="Proteomes" id="UP000006672"/>
    </source>
</evidence>
<dbReference type="InterPro" id="IPR006153">
    <property type="entry name" value="Cation/H_exchanger_TM"/>
</dbReference>
<dbReference type="OrthoDB" id="196264at2759"/>
<feature type="signal peptide" evidence="11">
    <location>
        <begin position="1"/>
        <end position="28"/>
    </location>
</feature>
<sequence>MLSISSGGRSTLSFAGLLRFLLLLPVNADLLPGSNSGTGSDVVYNKTTKIPILSIDEHSEDVEERKSSMGDFFMNMFPILSFATLGTVISALTIGSVLYVLGQADLIYKMRVAESFAFGSMISAVDPVATLAIFQALNVERMLYMLVFGESIFNDAVSIVLTSTSLEMSLQNVTCSTSVSLFSPMFKYVDLRKTPSLEFALLLIFAYLLYGLADAISLSGIMATLFCSITMSQYTHFNISPITQITMQQTFRTLAFVAETCTFAYLGLALFTIKLQFEPMFVSWSILLCFVGRAFNVFPLAYLANKCRHPQISIKNQFIMWYSGMRGAVAFALALHISIENQETKRVLLTTTLFIVLFTIIFLGGTTLPVLRMLSGAFPDRKQQKSVGIRKASDTDRSAVNLFKFIFDQSEHLADTEKIDTFTKYERDTHKGAAYKFNELFVRPFFVRKYTLKELQENRMSMHRITNKLLNADCSGVTRQFSTDETSTSSSITQSLL</sequence>
<comment type="subcellular location">
    <subcellularLocation>
        <location evidence="1">Endomembrane system</location>
        <topology evidence="1">Multi-pass membrane protein</topology>
    </subcellularLocation>
</comment>
<dbReference type="GO" id="GO:0016020">
    <property type="term" value="C:membrane"/>
    <property type="evidence" value="ECO:0007669"/>
    <property type="project" value="InterPro"/>
</dbReference>
<dbReference type="CTD" id="6104830"/>
<evidence type="ECO:0000256" key="4">
    <source>
        <dbReference type="ARBA" id="ARBA00022692"/>
    </source>
</evidence>
<protein>
    <submittedName>
        <fullName evidence="15">Sodium/hydrogen exchanger</fullName>
    </submittedName>
</protein>
<proteinExistence type="predicted"/>
<dbReference type="InterPro" id="IPR018422">
    <property type="entry name" value="Cation/H_exchanger_CPA1"/>
</dbReference>
<keyword evidence="6" id="KW-0915">Sodium</keyword>
<reference evidence="13" key="2">
    <citation type="submission" date="2019-04" db="EMBL/GenBank/DDBJ databases">
        <authorList>
            <person name="Howe K."/>
            <person name="Paulini M."/>
            <person name="Williams G."/>
        </authorList>
    </citation>
    <scope>NUCLEOTIDE SEQUENCE [LARGE SCALE GENOMIC DNA]</scope>
    <source>
        <strain evidence="13">FR3</strain>
    </source>
</reference>
<evidence type="ECO:0000256" key="2">
    <source>
        <dbReference type="ARBA" id="ARBA00022448"/>
    </source>
</evidence>
<evidence type="ECO:0000256" key="7">
    <source>
        <dbReference type="ARBA" id="ARBA00023065"/>
    </source>
</evidence>
<feature type="transmembrane region" description="Helical" evidence="10">
    <location>
        <begin position="76"/>
        <end position="101"/>
    </location>
</feature>
<reference evidence="14" key="1">
    <citation type="journal article" date="2007" name="Science">
        <title>Draft genome of the filarial nematode parasite Brugia malayi.</title>
        <authorList>
            <person name="Ghedin E."/>
            <person name="Wang S."/>
            <person name="Spiro D."/>
            <person name="Caler E."/>
            <person name="Zhao Q."/>
            <person name="Crabtree J."/>
            <person name="Allen J.E."/>
            <person name="Delcher A.L."/>
            <person name="Guiliano D.B."/>
            <person name="Miranda-Saavedra D."/>
            <person name="Angiuoli S.V."/>
            <person name="Creasy T."/>
            <person name="Amedeo P."/>
            <person name="Haas B."/>
            <person name="El-Sayed N.M."/>
            <person name="Wortman J.R."/>
            <person name="Feldblyum T."/>
            <person name="Tallon L."/>
            <person name="Schatz M."/>
            <person name="Shumway M."/>
            <person name="Koo H."/>
            <person name="Salzberg S.L."/>
            <person name="Schobel S."/>
            <person name="Pertea M."/>
            <person name="Pop M."/>
            <person name="White O."/>
            <person name="Barton G.J."/>
            <person name="Carlow C.K."/>
            <person name="Crawford M.J."/>
            <person name="Daub J."/>
            <person name="Dimmic M.W."/>
            <person name="Estes C.F."/>
            <person name="Foster J.M."/>
            <person name="Ganatra M."/>
            <person name="Gregory W.F."/>
            <person name="Johnson N.M."/>
            <person name="Jin J."/>
            <person name="Komuniecki R."/>
            <person name="Korf I."/>
            <person name="Kumar S."/>
            <person name="Laney S."/>
            <person name="Li B.W."/>
            <person name="Li W."/>
            <person name="Lindblom T.H."/>
            <person name="Lustigman S."/>
            <person name="Ma D."/>
            <person name="Maina C.V."/>
            <person name="Martin D.M."/>
            <person name="McCarter J.P."/>
            <person name="McReynolds L."/>
            <person name="Mitreva M."/>
            <person name="Nutman T.B."/>
            <person name="Parkinson J."/>
            <person name="Peregrin-Alvarez J.M."/>
            <person name="Poole C."/>
            <person name="Ren Q."/>
            <person name="Saunders L."/>
            <person name="Sluder A.E."/>
            <person name="Smith K."/>
            <person name="Stanke M."/>
            <person name="Unnasch T.R."/>
            <person name="Ware J."/>
            <person name="Wei A.D."/>
            <person name="Weil G."/>
            <person name="Williams D.J."/>
            <person name="Zhang Y."/>
            <person name="Williams S.A."/>
            <person name="Fraser-Liggett C."/>
            <person name="Slatko B."/>
            <person name="Blaxter M.L."/>
            <person name="Scott A.L."/>
        </authorList>
    </citation>
    <scope>NUCLEOTIDE SEQUENCE</scope>
    <source>
        <strain evidence="14">FR3</strain>
    </source>
</reference>
<dbReference type="GO" id="GO:0051453">
    <property type="term" value="P:regulation of intracellular pH"/>
    <property type="evidence" value="ECO:0007669"/>
    <property type="project" value="TreeGrafter"/>
</dbReference>
<dbReference type="Pfam" id="PF00999">
    <property type="entry name" value="Na_H_Exchanger"/>
    <property type="match status" value="1"/>
</dbReference>
<evidence type="ECO:0000256" key="1">
    <source>
        <dbReference type="ARBA" id="ARBA00004127"/>
    </source>
</evidence>
<evidence type="ECO:0000256" key="11">
    <source>
        <dbReference type="SAM" id="SignalP"/>
    </source>
</evidence>
<dbReference type="EMBL" id="CAAKNF010000194">
    <property type="protein sequence ID" value="VIO96736.1"/>
    <property type="molecule type" value="Genomic_DNA"/>
</dbReference>
<dbReference type="GO" id="GO:0015385">
    <property type="term" value="F:sodium:proton antiporter activity"/>
    <property type="evidence" value="ECO:0007669"/>
    <property type="project" value="InterPro"/>
</dbReference>
<dbReference type="GO" id="GO:0012505">
    <property type="term" value="C:endomembrane system"/>
    <property type="evidence" value="ECO:0007669"/>
    <property type="project" value="UniProtKB-SubCell"/>
</dbReference>
<evidence type="ECO:0000256" key="10">
    <source>
        <dbReference type="SAM" id="Phobius"/>
    </source>
</evidence>
<evidence type="ECO:0000313" key="15">
    <source>
        <dbReference type="WBParaSite" id="Bm6313b.1"/>
    </source>
</evidence>
<keyword evidence="2" id="KW-0813">Transport</keyword>
<feature type="transmembrane region" description="Helical" evidence="10">
    <location>
        <begin position="351"/>
        <end position="374"/>
    </location>
</feature>
<evidence type="ECO:0000256" key="3">
    <source>
        <dbReference type="ARBA" id="ARBA00022449"/>
    </source>
</evidence>
<evidence type="ECO:0000259" key="12">
    <source>
        <dbReference type="Pfam" id="PF00999"/>
    </source>
</evidence>
<keyword evidence="4 10" id="KW-0812">Transmembrane</keyword>
<organism evidence="13">
    <name type="scientific">Brugia malayi</name>
    <name type="common">Filarial nematode worm</name>
    <dbReference type="NCBI Taxonomy" id="6279"/>
    <lineage>
        <taxon>Eukaryota</taxon>
        <taxon>Metazoa</taxon>
        <taxon>Ecdysozoa</taxon>
        <taxon>Nematoda</taxon>
        <taxon>Chromadorea</taxon>
        <taxon>Rhabditida</taxon>
        <taxon>Spirurina</taxon>
        <taxon>Spiruromorpha</taxon>
        <taxon>Filarioidea</taxon>
        <taxon>Onchocercidae</taxon>
        <taxon>Brugia</taxon>
    </lineage>
</organism>
<keyword evidence="11" id="KW-0732">Signal</keyword>
<accession>A0A4E9FJM4</accession>
<feature type="transmembrane region" description="Helical" evidence="10">
    <location>
        <begin position="319"/>
        <end position="339"/>
    </location>
</feature>
<reference evidence="15" key="3">
    <citation type="submission" date="2019-12" db="UniProtKB">
        <authorList>
            <consortium name="WormBaseParasite"/>
        </authorList>
    </citation>
    <scope>IDENTIFICATION</scope>
</reference>
<dbReference type="AlphaFoldDB" id="A0A4E9FJM4"/>
<dbReference type="RefSeq" id="XP_042936544.1">
    <property type="nucleotide sequence ID" value="XM_043080610.1"/>
</dbReference>
<keyword evidence="9" id="KW-0739">Sodium transport</keyword>
<evidence type="ECO:0000256" key="5">
    <source>
        <dbReference type="ARBA" id="ARBA00022989"/>
    </source>
</evidence>
<keyword evidence="3" id="KW-0050">Antiport</keyword>
<dbReference type="GO" id="GO:0015386">
    <property type="term" value="F:potassium:proton antiporter activity"/>
    <property type="evidence" value="ECO:0007669"/>
    <property type="project" value="TreeGrafter"/>
</dbReference>
<dbReference type="PANTHER" id="PTHR10110:SF191">
    <property type="entry name" value="SODIUM_HYDROGEN EXCHANGER 8"/>
    <property type="match status" value="1"/>
</dbReference>